<keyword evidence="3" id="KW-1185">Reference proteome</keyword>
<proteinExistence type="predicted"/>
<evidence type="ECO:0000313" key="2">
    <source>
        <dbReference type="EMBL" id="GMR52168.1"/>
    </source>
</evidence>
<dbReference type="Proteomes" id="UP001328107">
    <property type="component" value="Unassembled WGS sequence"/>
</dbReference>
<dbReference type="AlphaFoldDB" id="A0AAN5I4R5"/>
<feature type="non-terminal residue" evidence="2">
    <location>
        <position position="100"/>
    </location>
</feature>
<evidence type="ECO:0000256" key="1">
    <source>
        <dbReference type="SAM" id="MobiDB-lite"/>
    </source>
</evidence>
<reference evidence="3" key="1">
    <citation type="submission" date="2022-10" db="EMBL/GenBank/DDBJ databases">
        <title>Genome assembly of Pristionchus species.</title>
        <authorList>
            <person name="Yoshida K."/>
            <person name="Sommer R.J."/>
        </authorList>
    </citation>
    <scope>NUCLEOTIDE SEQUENCE [LARGE SCALE GENOMIC DNA]</scope>
    <source>
        <strain evidence="3">RS5460</strain>
    </source>
</reference>
<protein>
    <submittedName>
        <fullName evidence="2">Uncharacterized protein</fullName>
    </submittedName>
</protein>
<feature type="non-terminal residue" evidence="2">
    <location>
        <position position="1"/>
    </location>
</feature>
<sequence>DSLLATRRGLEITPSLGPNCLAVEGASSLRNVRLNVSLLACRDWEITPSLGPNCLTVERASSLRNAHLASKKSQQRDAHHHFHPCNPRGDRRGNRGIKKT</sequence>
<feature type="region of interest" description="Disordered" evidence="1">
    <location>
        <begin position="65"/>
        <end position="100"/>
    </location>
</feature>
<organism evidence="2 3">
    <name type="scientific">Pristionchus mayeri</name>
    <dbReference type="NCBI Taxonomy" id="1317129"/>
    <lineage>
        <taxon>Eukaryota</taxon>
        <taxon>Metazoa</taxon>
        <taxon>Ecdysozoa</taxon>
        <taxon>Nematoda</taxon>
        <taxon>Chromadorea</taxon>
        <taxon>Rhabditida</taxon>
        <taxon>Rhabditina</taxon>
        <taxon>Diplogasteromorpha</taxon>
        <taxon>Diplogasteroidea</taxon>
        <taxon>Neodiplogasteridae</taxon>
        <taxon>Pristionchus</taxon>
    </lineage>
</organism>
<name>A0AAN5I4R5_9BILA</name>
<evidence type="ECO:0000313" key="3">
    <source>
        <dbReference type="Proteomes" id="UP001328107"/>
    </source>
</evidence>
<dbReference type="EMBL" id="BTRK01000005">
    <property type="protein sequence ID" value="GMR52168.1"/>
    <property type="molecule type" value="Genomic_DNA"/>
</dbReference>
<accession>A0AAN5I4R5</accession>
<gene>
    <name evidence="2" type="ORF">PMAYCL1PPCAC_22363</name>
</gene>
<comment type="caution">
    <text evidence="2">The sequence shown here is derived from an EMBL/GenBank/DDBJ whole genome shotgun (WGS) entry which is preliminary data.</text>
</comment>